<dbReference type="Pfam" id="PF01545">
    <property type="entry name" value="Cation_efflux"/>
    <property type="match status" value="1"/>
</dbReference>
<dbReference type="Gene3D" id="1.20.1510.10">
    <property type="entry name" value="Cation efflux protein transmembrane domain"/>
    <property type="match status" value="1"/>
</dbReference>
<feature type="transmembrane region" description="Helical" evidence="7">
    <location>
        <begin position="171"/>
        <end position="188"/>
    </location>
</feature>
<feature type="transmembrane region" description="Helical" evidence="7">
    <location>
        <begin position="97"/>
        <end position="115"/>
    </location>
</feature>
<evidence type="ECO:0000256" key="1">
    <source>
        <dbReference type="ARBA" id="ARBA00004141"/>
    </source>
</evidence>
<evidence type="ECO:0000256" key="7">
    <source>
        <dbReference type="SAM" id="Phobius"/>
    </source>
</evidence>
<dbReference type="InterPro" id="IPR058533">
    <property type="entry name" value="Cation_efflux_TM"/>
</dbReference>
<feature type="transmembrane region" description="Helical" evidence="7">
    <location>
        <begin position="130"/>
        <end position="151"/>
    </location>
</feature>
<keyword evidence="4 7" id="KW-0812">Transmembrane</keyword>
<comment type="caution">
    <text evidence="10">The sequence shown here is derived from an EMBL/GenBank/DDBJ whole genome shotgun (WGS) entry which is preliminary data.</text>
</comment>
<evidence type="ECO:0000256" key="2">
    <source>
        <dbReference type="ARBA" id="ARBA00008114"/>
    </source>
</evidence>
<evidence type="ECO:0000313" key="10">
    <source>
        <dbReference type="EMBL" id="MBC5686537.1"/>
    </source>
</evidence>
<dbReference type="Gene3D" id="3.30.70.1350">
    <property type="entry name" value="Cation efflux protein, cytoplasmic domain"/>
    <property type="match status" value="1"/>
</dbReference>
<dbReference type="Proteomes" id="UP000643810">
    <property type="component" value="Unassembled WGS sequence"/>
</dbReference>
<evidence type="ECO:0000313" key="11">
    <source>
        <dbReference type="Proteomes" id="UP000643810"/>
    </source>
</evidence>
<sequence length="389" mass="43344">MVRLLAKMFIKDYKNYEDINVRERYGILSGCVGILLNAMLFGIKFFAGLMSHSIAITADAFNNLSDAGSSVITLLGFKLSSADPDPEHPFGHGRLEYLSGLLVSAIIVIMGFELLRDSVEKIIHPQDMDFSPLVIIILLVSIAVKLYMAYYNRSLADKLDSAAMRATATDSMSDTLATFIVLVSTIFCEFSSLHIDGYCGLIVALIVIWAGLSAGKETVDPLLGQAPEAGFVDRIEEIVMAQDGIIGVHDLVVHDYGPGRLMISLHAEVPASVDVMISHDVIDRTEHILKEELHCEAVIHMDPVVTDDPRLDQLRESVKKIVEDWNEKASIHDFRVVFGHTHTNLVFDVVVPYQVKMTEHEITVQLQKRVSEQIGKEYFIAINIDRKYI</sequence>
<dbReference type="InterPro" id="IPR036837">
    <property type="entry name" value="Cation_efflux_CTD_sf"/>
</dbReference>
<protein>
    <submittedName>
        <fullName evidence="10">Cation transporter</fullName>
    </submittedName>
</protein>
<feature type="domain" description="Cation efflux protein transmembrane" evidence="8">
    <location>
        <begin position="32"/>
        <end position="223"/>
    </location>
</feature>
<accession>A0ABR7GGE8</accession>
<feature type="transmembrane region" description="Helical" evidence="7">
    <location>
        <begin position="25"/>
        <end position="47"/>
    </location>
</feature>
<evidence type="ECO:0000256" key="6">
    <source>
        <dbReference type="ARBA" id="ARBA00023136"/>
    </source>
</evidence>
<evidence type="ECO:0000256" key="4">
    <source>
        <dbReference type="ARBA" id="ARBA00022692"/>
    </source>
</evidence>
<dbReference type="InterPro" id="IPR027470">
    <property type="entry name" value="Cation_efflux_CTD"/>
</dbReference>
<dbReference type="PANTHER" id="PTHR43840">
    <property type="entry name" value="MITOCHONDRIAL METAL TRANSPORTER 1-RELATED"/>
    <property type="match status" value="1"/>
</dbReference>
<comment type="subcellular location">
    <subcellularLocation>
        <location evidence="1">Membrane</location>
        <topology evidence="1">Multi-pass membrane protein</topology>
    </subcellularLocation>
</comment>
<dbReference type="InterPro" id="IPR050291">
    <property type="entry name" value="CDF_Transporter"/>
</dbReference>
<proteinExistence type="inferred from homology"/>
<dbReference type="SUPFAM" id="SSF160240">
    <property type="entry name" value="Cation efflux protein cytoplasmic domain-like"/>
    <property type="match status" value="1"/>
</dbReference>
<evidence type="ECO:0000256" key="5">
    <source>
        <dbReference type="ARBA" id="ARBA00022989"/>
    </source>
</evidence>
<dbReference type="EMBL" id="JACOPG010000003">
    <property type="protein sequence ID" value="MBC5686537.1"/>
    <property type="molecule type" value="Genomic_DNA"/>
</dbReference>
<feature type="transmembrane region" description="Helical" evidence="7">
    <location>
        <begin position="195"/>
        <end position="212"/>
    </location>
</feature>
<comment type="similarity">
    <text evidence="2">Belongs to the cation diffusion facilitator (CDF) transporter (TC 2.A.4) family.</text>
</comment>
<gene>
    <name evidence="10" type="ORF">H8R94_07995</name>
</gene>
<dbReference type="InterPro" id="IPR027469">
    <property type="entry name" value="Cation_efflux_TMD_sf"/>
</dbReference>
<organism evidence="10 11">
    <name type="scientific">Roseburia lenta</name>
    <dbReference type="NCBI Taxonomy" id="2763061"/>
    <lineage>
        <taxon>Bacteria</taxon>
        <taxon>Bacillati</taxon>
        <taxon>Bacillota</taxon>
        <taxon>Clostridia</taxon>
        <taxon>Lachnospirales</taxon>
        <taxon>Lachnospiraceae</taxon>
        <taxon>Roseburia</taxon>
    </lineage>
</organism>
<evidence type="ECO:0000259" key="9">
    <source>
        <dbReference type="Pfam" id="PF16916"/>
    </source>
</evidence>
<keyword evidence="3" id="KW-0813">Transport</keyword>
<dbReference type="NCBIfam" id="TIGR01297">
    <property type="entry name" value="CDF"/>
    <property type="match status" value="1"/>
</dbReference>
<evidence type="ECO:0000256" key="3">
    <source>
        <dbReference type="ARBA" id="ARBA00022448"/>
    </source>
</evidence>
<dbReference type="Pfam" id="PF16916">
    <property type="entry name" value="ZT_dimer"/>
    <property type="match status" value="1"/>
</dbReference>
<dbReference type="SUPFAM" id="SSF161111">
    <property type="entry name" value="Cation efflux protein transmembrane domain-like"/>
    <property type="match status" value="1"/>
</dbReference>
<keyword evidence="11" id="KW-1185">Reference proteome</keyword>
<keyword evidence="6 7" id="KW-0472">Membrane</keyword>
<dbReference type="RefSeq" id="WP_186854350.1">
    <property type="nucleotide sequence ID" value="NZ_JACOPG010000003.1"/>
</dbReference>
<evidence type="ECO:0000259" key="8">
    <source>
        <dbReference type="Pfam" id="PF01545"/>
    </source>
</evidence>
<name>A0ABR7GGE8_9FIRM</name>
<dbReference type="PANTHER" id="PTHR43840:SF15">
    <property type="entry name" value="MITOCHONDRIAL METAL TRANSPORTER 1-RELATED"/>
    <property type="match status" value="1"/>
</dbReference>
<dbReference type="InterPro" id="IPR002524">
    <property type="entry name" value="Cation_efflux"/>
</dbReference>
<keyword evidence="5 7" id="KW-1133">Transmembrane helix</keyword>
<feature type="domain" description="Cation efflux protein cytoplasmic" evidence="9">
    <location>
        <begin position="231"/>
        <end position="303"/>
    </location>
</feature>
<reference evidence="10 11" key="1">
    <citation type="submission" date="2020-08" db="EMBL/GenBank/DDBJ databases">
        <title>Genome public.</title>
        <authorList>
            <person name="Liu C."/>
            <person name="Sun Q."/>
        </authorList>
    </citation>
    <scope>NUCLEOTIDE SEQUENCE [LARGE SCALE GENOMIC DNA]</scope>
    <source>
        <strain evidence="10 11">NSJ-9</strain>
    </source>
</reference>